<comment type="caution">
    <text evidence="7">The sequence shown here is derived from an EMBL/GenBank/DDBJ whole genome shotgun (WGS) entry which is preliminary data.</text>
</comment>
<dbReference type="Proteomes" id="UP000229972">
    <property type="component" value="Unassembled WGS sequence"/>
</dbReference>
<keyword evidence="2 5" id="KW-0812">Transmembrane</keyword>
<feature type="transmembrane region" description="Helical" evidence="5">
    <location>
        <begin position="333"/>
        <end position="354"/>
    </location>
</feature>
<feature type="transmembrane region" description="Helical" evidence="5">
    <location>
        <begin position="56"/>
        <end position="73"/>
    </location>
</feature>
<keyword evidence="3 5" id="KW-1133">Transmembrane helix</keyword>
<dbReference type="GO" id="GO:0016020">
    <property type="term" value="C:membrane"/>
    <property type="evidence" value="ECO:0007669"/>
    <property type="project" value="UniProtKB-SubCell"/>
</dbReference>
<feature type="transmembrane region" description="Helical" evidence="5">
    <location>
        <begin position="303"/>
        <end position="321"/>
    </location>
</feature>
<comment type="subcellular location">
    <subcellularLocation>
        <location evidence="1">Membrane</location>
        <topology evidence="1">Multi-pass membrane protein</topology>
    </subcellularLocation>
</comment>
<dbReference type="EMBL" id="PFAL01000024">
    <property type="protein sequence ID" value="PIR95408.1"/>
    <property type="molecule type" value="Genomic_DNA"/>
</dbReference>
<feature type="transmembrane region" description="Helical" evidence="5">
    <location>
        <begin position="124"/>
        <end position="141"/>
    </location>
</feature>
<sequence>MLAINYRKISIILGLFLLTEILSYIGFASSIANPFIFGFFILTALFVTVYKLEYGILLVAAELLISSFGYLIYLDLNGSRLSLRIILWLIVMAVFFFQFLGQLIKEKNQSVYWKNLKDFVAWKWFFLLAFFILIGLINAIFRGNDLMTVFADFNAWLYFLMLLPVIAVYSHSEKSIVTGQILSGKQSSAKLELLLNIFFAASLWLSLKTLFLLFVFTHNLSIGPEIYTWLRRTLVGEMTPTASGWPRVFLQGQIYPVVAFLIIFWRRAQDLQWKEFFKINNWPLFVVSSLFLSSVLISFSRSFWLGLAAVMSLSFILLWSLNSFKKMMLVAGWAALSFLGSFLIIYLVAAWPYWNVNGASNFSSGLVSRVTASGEAALVSRWSLLPVLSQAILKEPLFGQGYGATVTYFSSDPRVLENNSSGQYTTYAFEWGYLDIWLKLGLVGLLAYLILLWQILSAAWQQGLKQNNYLWFGIGAALVFLAVINFFTPYLNHPLGIGVVIAGSCLIWLNKVY</sequence>
<feature type="domain" description="O-antigen ligase-related" evidence="6">
    <location>
        <begin position="289"/>
        <end position="449"/>
    </location>
</feature>
<evidence type="ECO:0000313" key="8">
    <source>
        <dbReference type="Proteomes" id="UP000229972"/>
    </source>
</evidence>
<dbReference type="AlphaFoldDB" id="A0A2H0V8K0"/>
<keyword evidence="4 5" id="KW-0472">Membrane</keyword>
<evidence type="ECO:0000256" key="5">
    <source>
        <dbReference type="SAM" id="Phobius"/>
    </source>
</evidence>
<proteinExistence type="predicted"/>
<name>A0A2H0V8K0_9BACT</name>
<feature type="transmembrane region" description="Helical" evidence="5">
    <location>
        <begin position="248"/>
        <end position="267"/>
    </location>
</feature>
<feature type="transmembrane region" description="Helical" evidence="5">
    <location>
        <begin position="193"/>
        <end position="216"/>
    </location>
</feature>
<feature type="transmembrane region" description="Helical" evidence="5">
    <location>
        <begin position="9"/>
        <end position="25"/>
    </location>
</feature>
<evidence type="ECO:0000256" key="4">
    <source>
        <dbReference type="ARBA" id="ARBA00023136"/>
    </source>
</evidence>
<feature type="transmembrane region" description="Helical" evidence="5">
    <location>
        <begin position="153"/>
        <end position="172"/>
    </location>
</feature>
<feature type="transmembrane region" description="Helical" evidence="5">
    <location>
        <begin position="436"/>
        <end position="456"/>
    </location>
</feature>
<feature type="transmembrane region" description="Helical" evidence="5">
    <location>
        <begin position="468"/>
        <end position="487"/>
    </location>
</feature>
<feature type="transmembrane region" description="Helical" evidence="5">
    <location>
        <begin position="31"/>
        <end position="49"/>
    </location>
</feature>
<organism evidence="7 8">
    <name type="scientific">Candidatus Falkowbacteria bacterium CG10_big_fil_rev_8_21_14_0_10_37_18</name>
    <dbReference type="NCBI Taxonomy" id="1974562"/>
    <lineage>
        <taxon>Bacteria</taxon>
        <taxon>Candidatus Falkowiibacteriota</taxon>
    </lineage>
</organism>
<gene>
    <name evidence="7" type="ORF">COT93_02635</name>
</gene>
<evidence type="ECO:0000313" key="7">
    <source>
        <dbReference type="EMBL" id="PIR95408.1"/>
    </source>
</evidence>
<dbReference type="Pfam" id="PF04932">
    <property type="entry name" value="Wzy_C"/>
    <property type="match status" value="1"/>
</dbReference>
<evidence type="ECO:0000256" key="2">
    <source>
        <dbReference type="ARBA" id="ARBA00022692"/>
    </source>
</evidence>
<evidence type="ECO:0000256" key="3">
    <source>
        <dbReference type="ARBA" id="ARBA00022989"/>
    </source>
</evidence>
<feature type="transmembrane region" description="Helical" evidence="5">
    <location>
        <begin position="493"/>
        <end position="510"/>
    </location>
</feature>
<feature type="transmembrane region" description="Helical" evidence="5">
    <location>
        <begin position="85"/>
        <end position="104"/>
    </location>
</feature>
<evidence type="ECO:0000256" key="1">
    <source>
        <dbReference type="ARBA" id="ARBA00004141"/>
    </source>
</evidence>
<evidence type="ECO:0000259" key="6">
    <source>
        <dbReference type="Pfam" id="PF04932"/>
    </source>
</evidence>
<dbReference type="InterPro" id="IPR007016">
    <property type="entry name" value="O-antigen_ligase-rel_domated"/>
</dbReference>
<reference evidence="8" key="1">
    <citation type="submission" date="2017-09" db="EMBL/GenBank/DDBJ databases">
        <title>Depth-based differentiation of microbial function through sediment-hosted aquifers and enrichment of novel symbionts in the deep terrestrial subsurface.</title>
        <authorList>
            <person name="Probst A.J."/>
            <person name="Ladd B."/>
            <person name="Jarett J.K."/>
            <person name="Geller-Mcgrath D.E."/>
            <person name="Sieber C.M.K."/>
            <person name="Emerson J.B."/>
            <person name="Anantharaman K."/>
            <person name="Thomas B.C."/>
            <person name="Malmstrom R."/>
            <person name="Stieglmeier M."/>
            <person name="Klingl A."/>
            <person name="Woyke T."/>
            <person name="Ryan C.M."/>
            <person name="Banfield J.F."/>
        </authorList>
    </citation>
    <scope>NUCLEOTIDE SEQUENCE [LARGE SCALE GENOMIC DNA]</scope>
</reference>
<accession>A0A2H0V8K0</accession>
<protein>
    <recommendedName>
        <fullName evidence="6">O-antigen ligase-related domain-containing protein</fullName>
    </recommendedName>
</protein>
<feature type="transmembrane region" description="Helical" evidence="5">
    <location>
        <begin position="279"/>
        <end position="297"/>
    </location>
</feature>